<keyword evidence="7 9" id="KW-0573">Peptidoglycan synthesis</keyword>
<reference evidence="12" key="1">
    <citation type="submission" date="2023-07" db="EMBL/GenBank/DDBJ databases">
        <title>Yangia mangrovi SAOS 153D genome.</title>
        <authorList>
            <person name="Verma A."/>
            <person name="Pal Y."/>
            <person name="Sundharam S."/>
            <person name="Bisht B."/>
            <person name="Srinivasan K."/>
        </authorList>
    </citation>
    <scope>NUCLEOTIDE SEQUENCE [LARGE SCALE GENOMIC DNA]</scope>
    <source>
        <strain evidence="12">SAOS 153D</strain>
    </source>
</reference>
<dbReference type="InterPro" id="IPR050979">
    <property type="entry name" value="LD-transpeptidase"/>
</dbReference>
<evidence type="ECO:0000256" key="1">
    <source>
        <dbReference type="ARBA" id="ARBA00004752"/>
    </source>
</evidence>
<organism evidence="11 12">
    <name type="scientific">Alloyangia mangrovi</name>
    <dbReference type="NCBI Taxonomy" id="1779329"/>
    <lineage>
        <taxon>Bacteria</taxon>
        <taxon>Pseudomonadati</taxon>
        <taxon>Pseudomonadota</taxon>
        <taxon>Alphaproteobacteria</taxon>
        <taxon>Rhodobacterales</taxon>
        <taxon>Roseobacteraceae</taxon>
        <taxon>Alloyangia</taxon>
    </lineage>
</organism>
<evidence type="ECO:0000256" key="3">
    <source>
        <dbReference type="ARBA" id="ARBA00022676"/>
    </source>
</evidence>
<dbReference type="SUPFAM" id="SSF141523">
    <property type="entry name" value="L,D-transpeptidase catalytic domain-like"/>
    <property type="match status" value="1"/>
</dbReference>
<comment type="caution">
    <text evidence="11">The sequence shown here is derived from an EMBL/GenBank/DDBJ whole genome shotgun (WGS) entry which is preliminary data.</text>
</comment>
<dbReference type="CDD" id="cd16913">
    <property type="entry name" value="YkuD_like"/>
    <property type="match status" value="1"/>
</dbReference>
<evidence type="ECO:0000256" key="4">
    <source>
        <dbReference type="ARBA" id="ARBA00022679"/>
    </source>
</evidence>
<protein>
    <submittedName>
        <fullName evidence="11">L,D-transpeptidase</fullName>
    </submittedName>
</protein>
<evidence type="ECO:0000259" key="10">
    <source>
        <dbReference type="PROSITE" id="PS52029"/>
    </source>
</evidence>
<evidence type="ECO:0000256" key="5">
    <source>
        <dbReference type="ARBA" id="ARBA00022801"/>
    </source>
</evidence>
<feature type="domain" description="L,D-TPase catalytic" evidence="10">
    <location>
        <begin position="28"/>
        <end position="161"/>
    </location>
</feature>
<sequence length="161" mass="17696">MAQNKAVPRDHGPRSVELVRYDGAEPPGTILISNAERVLLRVLGEGRAERYRISVGREGFTWVGTTYVGRKEEWPGWRPPAEMRQRDGSLPDYVPPGPYNPLGARALYLYSGGSDTLYRIHGTNSSGTLGGYETSGCFRLSNADVLELFGKVAIGTKVIVR</sequence>
<name>A0ABT2KM19_9RHOB</name>
<gene>
    <name evidence="11" type="ORF">CLG85_017005</name>
</gene>
<keyword evidence="5" id="KW-0378">Hydrolase</keyword>
<evidence type="ECO:0000256" key="6">
    <source>
        <dbReference type="ARBA" id="ARBA00022960"/>
    </source>
</evidence>
<feature type="active site" description="Nucleophile" evidence="9">
    <location>
        <position position="137"/>
    </location>
</feature>
<evidence type="ECO:0000313" key="11">
    <source>
        <dbReference type="EMBL" id="MCT4371925.1"/>
    </source>
</evidence>
<dbReference type="EMBL" id="NTHN02000034">
    <property type="protein sequence ID" value="MCT4371925.1"/>
    <property type="molecule type" value="Genomic_DNA"/>
</dbReference>
<evidence type="ECO:0000256" key="2">
    <source>
        <dbReference type="ARBA" id="ARBA00005992"/>
    </source>
</evidence>
<keyword evidence="3" id="KW-0328">Glycosyltransferase</keyword>
<dbReference type="PANTHER" id="PTHR30582">
    <property type="entry name" value="L,D-TRANSPEPTIDASE"/>
    <property type="match status" value="1"/>
</dbReference>
<keyword evidence="4" id="KW-0808">Transferase</keyword>
<evidence type="ECO:0000256" key="9">
    <source>
        <dbReference type="PROSITE-ProRule" id="PRU01373"/>
    </source>
</evidence>
<evidence type="ECO:0000256" key="7">
    <source>
        <dbReference type="ARBA" id="ARBA00022984"/>
    </source>
</evidence>
<dbReference type="InterPro" id="IPR038063">
    <property type="entry name" value="Transpep_catalytic_dom"/>
</dbReference>
<keyword evidence="6 9" id="KW-0133">Cell shape</keyword>
<evidence type="ECO:0000256" key="8">
    <source>
        <dbReference type="ARBA" id="ARBA00023316"/>
    </source>
</evidence>
<dbReference type="PROSITE" id="PS52029">
    <property type="entry name" value="LD_TPASE"/>
    <property type="match status" value="1"/>
</dbReference>
<keyword evidence="8 9" id="KW-0961">Cell wall biogenesis/degradation</keyword>
<feature type="active site" description="Proton donor/acceptor" evidence="9">
    <location>
        <position position="121"/>
    </location>
</feature>
<proteinExistence type="inferred from homology"/>
<accession>A0ABT2KM19</accession>
<evidence type="ECO:0000313" key="12">
    <source>
        <dbReference type="Proteomes" id="UP000217448"/>
    </source>
</evidence>
<dbReference type="PANTHER" id="PTHR30582:SF24">
    <property type="entry name" value="L,D-TRANSPEPTIDASE ERFK_SRFK-RELATED"/>
    <property type="match status" value="1"/>
</dbReference>
<comment type="pathway">
    <text evidence="1 9">Cell wall biogenesis; peptidoglycan biosynthesis.</text>
</comment>
<comment type="similarity">
    <text evidence="2">Belongs to the YkuD family.</text>
</comment>
<dbReference type="Pfam" id="PF03734">
    <property type="entry name" value="YkuD"/>
    <property type="match status" value="1"/>
</dbReference>
<dbReference type="Gene3D" id="2.40.440.10">
    <property type="entry name" value="L,D-transpeptidase catalytic domain-like"/>
    <property type="match status" value="1"/>
</dbReference>
<keyword evidence="12" id="KW-1185">Reference proteome</keyword>
<dbReference type="InterPro" id="IPR005490">
    <property type="entry name" value="LD_TPept_cat_dom"/>
</dbReference>
<dbReference type="Proteomes" id="UP000217448">
    <property type="component" value="Unassembled WGS sequence"/>
</dbReference>